<feature type="region of interest" description="Disordered" evidence="7">
    <location>
        <begin position="890"/>
        <end position="909"/>
    </location>
</feature>
<dbReference type="InterPro" id="IPR007219">
    <property type="entry name" value="XnlR_reg_dom"/>
</dbReference>
<evidence type="ECO:0000256" key="4">
    <source>
        <dbReference type="ARBA" id="ARBA00023004"/>
    </source>
</evidence>
<keyword evidence="10" id="KW-1185">Reference proteome</keyword>
<keyword evidence="6" id="KW-0862">Zinc</keyword>
<dbReference type="Pfam" id="PF04082">
    <property type="entry name" value="Fungal_trans"/>
    <property type="match status" value="1"/>
</dbReference>
<keyword evidence="5" id="KW-0539">Nucleus</keyword>
<evidence type="ECO:0000256" key="6">
    <source>
        <dbReference type="PROSITE-ProRule" id="PRU00042"/>
    </source>
</evidence>
<proteinExistence type="inferred from homology"/>
<evidence type="ECO:0000313" key="10">
    <source>
        <dbReference type="Proteomes" id="UP001610334"/>
    </source>
</evidence>
<dbReference type="InterPro" id="IPR017972">
    <property type="entry name" value="Cyt_P450_CS"/>
</dbReference>
<evidence type="ECO:0000313" key="9">
    <source>
        <dbReference type="EMBL" id="KAL2802248.1"/>
    </source>
</evidence>
<evidence type="ECO:0000256" key="7">
    <source>
        <dbReference type="SAM" id="MobiDB-lite"/>
    </source>
</evidence>
<dbReference type="SMART" id="SM00355">
    <property type="entry name" value="ZnF_C2H2"/>
    <property type="match status" value="1"/>
</dbReference>
<dbReference type="InterPro" id="IPR002397">
    <property type="entry name" value="Cyt_P450_B"/>
</dbReference>
<dbReference type="CDD" id="cd12148">
    <property type="entry name" value="fungal_TF_MHR"/>
    <property type="match status" value="1"/>
</dbReference>
<keyword evidence="4" id="KW-0408">Iron</keyword>
<reference evidence="9 10" key="1">
    <citation type="submission" date="2024-07" db="EMBL/GenBank/DDBJ databases">
        <title>Section-level genome sequencing and comparative genomics of Aspergillus sections Usti and Cavernicolus.</title>
        <authorList>
            <consortium name="Lawrence Berkeley National Laboratory"/>
            <person name="Nybo J.L."/>
            <person name="Vesth T.C."/>
            <person name="Theobald S."/>
            <person name="Frisvad J.C."/>
            <person name="Larsen T.O."/>
            <person name="Kjaerboelling I."/>
            <person name="Rothschild-Mancinelli K."/>
            <person name="Lyhne E.K."/>
            <person name="Kogle M.E."/>
            <person name="Barry K."/>
            <person name="Clum A."/>
            <person name="Na H."/>
            <person name="Ledsgaard L."/>
            <person name="Lin J."/>
            <person name="Lipzen A."/>
            <person name="Kuo A."/>
            <person name="Riley R."/>
            <person name="Mondo S."/>
            <person name="Labutti K."/>
            <person name="Haridas S."/>
            <person name="Pangalinan J."/>
            <person name="Salamov A.A."/>
            <person name="Simmons B.A."/>
            <person name="Magnuson J.K."/>
            <person name="Chen J."/>
            <person name="Drula E."/>
            <person name="Henrissat B."/>
            <person name="Wiebenga A."/>
            <person name="Lubbers R.J."/>
            <person name="Gomes A.C."/>
            <person name="Makela M.R."/>
            <person name="Stajich J."/>
            <person name="Grigoriev I.V."/>
            <person name="Mortensen U.H."/>
            <person name="De Vries R.P."/>
            <person name="Baker S.E."/>
            <person name="Andersen M.R."/>
        </authorList>
    </citation>
    <scope>NUCLEOTIDE SEQUENCE [LARGE SCALE GENOMIC DNA]</scope>
    <source>
        <strain evidence="9 10">CBS 588.65</strain>
    </source>
</reference>
<dbReference type="InterPro" id="IPR001128">
    <property type="entry name" value="Cyt_P450"/>
</dbReference>
<dbReference type="Pfam" id="PF00096">
    <property type="entry name" value="zf-C2H2"/>
    <property type="match status" value="1"/>
</dbReference>
<sequence>MARHRKKLNLQCEFCPKRYTKREHLQPFACTICGRCFSRQDVLNRHLRVHSTETPSQSTMTDSGPQITSQSQSVPNEWSLMSDHDAPTNQLPQNCLPMYQTPMQDTRSLPPDLASGLLWPDSEELLHNIMSIDPSIWQQPLALAPSTLGMAEVPGDLLNSSYQDSPTNSSIADDGRQAIQSLSSLISDTFSRVTAPASLTGLTSRFLDGSLHMFFENIIPMFPIFHRPTFVFRDCAPPLLLNAIALGARFLGSQDAIAKADVLWRLAHTAVATSWNTMITRRRPSDSCTGVELVQTILLSQIYAALSQNRTFRTTSQVFHGLGIHWASHCGMYDAYEAVPLPNPTDSNAVKQTAWRRWIAQETMLRTLLGLYIVDGVVSQFSGNPTFARHAANPLLLPSSDSAFLALTPGEWMQQMQAHTVPQVRFCDIYHSLFRPGNAGSHAEYDISLFHHKVVLEGVRCLVCETNRTKPPPVGMPSKRDLLLVLRQLRQNILNSQTLTPTDRLTALLQWHSICLDTVVSTARGTRRMCHLFGIKQNIFGGSERQESRINPDRWTHSAAGRATLLHAINMQVIAAQLPLGLAYDVNIPGAVFAAATTYTSFTLAGVSKIIFPATIDWDTALMALQMSADSAPVDDEASMQHTLDFIAGTFDATGMPRDKYVVRDLSYDLTAMRTLLRGLSLQWGVAAEMEEVLETATEVDDFKLIEDNNPSKIYTQFADLRSRCPVAHTSEMGGFYLLTRYEDVKAAAADTETFISSVKAVIPSDPRGIRRPPLNTDPPAHTPYRTALDRTLRPKRLKRIEPILTEHAEREFAKLVANGGGDICGDFAAIFAAWVETTWLNLEEDTAPMLANTAAAWVNAWRRQDGKETTAQSEKLYGIARKLFADRRVSPRDPEQDPASSLLQETDSSGQPLKDELLIGCLRQSLVVGMVAPPLLFGVMCKHLSDDKKLQSELRANPALVPAAVEEFVRLYVPYRGFCRTPSRDIELHGRLIPARTPVAMTYAAANRDPEIFHNPDDFMLNRPNITSHLGFGRGRHRCAGMPLARMALQIGLAVILRQSADFEVNGPLEYAGMPEMGITSCPLRITPRGDGA</sequence>
<dbReference type="PROSITE" id="PS00086">
    <property type="entry name" value="CYTOCHROME_P450"/>
    <property type="match status" value="1"/>
</dbReference>
<protein>
    <submittedName>
        <fullName evidence="9">Cytochrome P450</fullName>
    </submittedName>
</protein>
<dbReference type="Proteomes" id="UP001610334">
    <property type="component" value="Unassembled WGS sequence"/>
</dbReference>
<comment type="similarity">
    <text evidence="1">Belongs to the cytochrome P450 family.</text>
</comment>
<evidence type="ECO:0000259" key="8">
    <source>
        <dbReference type="PROSITE" id="PS50157"/>
    </source>
</evidence>
<dbReference type="Pfam" id="PF00067">
    <property type="entry name" value="p450"/>
    <property type="match status" value="1"/>
</dbReference>
<dbReference type="EMBL" id="JBFXLT010000197">
    <property type="protein sequence ID" value="KAL2802248.1"/>
    <property type="molecule type" value="Genomic_DNA"/>
</dbReference>
<dbReference type="PROSITE" id="PS50157">
    <property type="entry name" value="ZINC_FINGER_C2H2_2"/>
    <property type="match status" value="1"/>
</dbReference>
<keyword evidence="3" id="KW-0560">Oxidoreductase</keyword>
<dbReference type="InterPro" id="IPR036236">
    <property type="entry name" value="Znf_C2H2_sf"/>
</dbReference>
<organism evidence="9 10">
    <name type="scientific">Aspergillus granulosus</name>
    <dbReference type="NCBI Taxonomy" id="176169"/>
    <lineage>
        <taxon>Eukaryota</taxon>
        <taxon>Fungi</taxon>
        <taxon>Dikarya</taxon>
        <taxon>Ascomycota</taxon>
        <taxon>Pezizomycotina</taxon>
        <taxon>Eurotiomycetes</taxon>
        <taxon>Eurotiomycetidae</taxon>
        <taxon>Eurotiales</taxon>
        <taxon>Aspergillaceae</taxon>
        <taxon>Aspergillus</taxon>
        <taxon>Aspergillus subgen. Nidulantes</taxon>
    </lineage>
</organism>
<feature type="compositionally biased region" description="Polar residues" evidence="7">
    <location>
        <begin position="899"/>
        <end position="909"/>
    </location>
</feature>
<keyword evidence="6" id="KW-0863">Zinc-finger</keyword>
<evidence type="ECO:0000256" key="2">
    <source>
        <dbReference type="ARBA" id="ARBA00022723"/>
    </source>
</evidence>
<feature type="region of interest" description="Disordered" evidence="7">
    <location>
        <begin position="50"/>
        <end position="71"/>
    </location>
</feature>
<dbReference type="InterPro" id="IPR036396">
    <property type="entry name" value="Cyt_P450_sf"/>
</dbReference>
<feature type="domain" description="C2H2-type" evidence="8">
    <location>
        <begin position="28"/>
        <end position="55"/>
    </location>
</feature>
<dbReference type="InterPro" id="IPR013087">
    <property type="entry name" value="Znf_C2H2_type"/>
</dbReference>
<dbReference type="SUPFAM" id="SSF48264">
    <property type="entry name" value="Cytochrome P450"/>
    <property type="match status" value="1"/>
</dbReference>
<accession>A0ABR4GT50</accession>
<dbReference type="PRINTS" id="PR00359">
    <property type="entry name" value="BP450"/>
</dbReference>
<name>A0ABR4GT50_9EURO</name>
<dbReference type="Gene3D" id="3.30.160.60">
    <property type="entry name" value="Classic Zinc Finger"/>
    <property type="match status" value="1"/>
</dbReference>
<comment type="caution">
    <text evidence="9">The sequence shown here is derived from an EMBL/GenBank/DDBJ whole genome shotgun (WGS) entry which is preliminary data.</text>
</comment>
<feature type="compositionally biased region" description="Polar residues" evidence="7">
    <location>
        <begin position="52"/>
        <end position="71"/>
    </location>
</feature>
<dbReference type="Gene3D" id="1.10.630.10">
    <property type="entry name" value="Cytochrome P450"/>
    <property type="match status" value="1"/>
</dbReference>
<gene>
    <name evidence="9" type="ORF">BJX63DRAFT_426205</name>
</gene>
<dbReference type="PANTHER" id="PTHR46696">
    <property type="entry name" value="P450, PUTATIVE (EUROFUNG)-RELATED"/>
    <property type="match status" value="1"/>
</dbReference>
<keyword evidence="2" id="KW-0479">Metal-binding</keyword>
<evidence type="ECO:0000256" key="5">
    <source>
        <dbReference type="ARBA" id="ARBA00023242"/>
    </source>
</evidence>
<dbReference type="PROSITE" id="PS00028">
    <property type="entry name" value="ZINC_FINGER_C2H2_1"/>
    <property type="match status" value="1"/>
</dbReference>
<dbReference type="SUPFAM" id="SSF57667">
    <property type="entry name" value="beta-beta-alpha zinc fingers"/>
    <property type="match status" value="1"/>
</dbReference>
<evidence type="ECO:0000256" key="3">
    <source>
        <dbReference type="ARBA" id="ARBA00023002"/>
    </source>
</evidence>
<dbReference type="PANTHER" id="PTHR46696:SF6">
    <property type="entry name" value="P450, PUTATIVE (EUROFUNG)-RELATED"/>
    <property type="match status" value="1"/>
</dbReference>
<evidence type="ECO:0000256" key="1">
    <source>
        <dbReference type="ARBA" id="ARBA00010617"/>
    </source>
</evidence>